<gene>
    <name evidence="3" type="ORF">IZO911_LOCUS33481</name>
</gene>
<keyword evidence="2" id="KW-0472">Membrane</keyword>
<dbReference type="EMBL" id="CAJNOE010000617">
    <property type="protein sequence ID" value="CAF1290436.1"/>
    <property type="molecule type" value="Genomic_DNA"/>
</dbReference>
<dbReference type="AlphaFoldDB" id="A0A815D913"/>
<organism evidence="3 4">
    <name type="scientific">Adineta steineri</name>
    <dbReference type="NCBI Taxonomy" id="433720"/>
    <lineage>
        <taxon>Eukaryota</taxon>
        <taxon>Metazoa</taxon>
        <taxon>Spiralia</taxon>
        <taxon>Gnathifera</taxon>
        <taxon>Rotifera</taxon>
        <taxon>Eurotatoria</taxon>
        <taxon>Bdelloidea</taxon>
        <taxon>Adinetida</taxon>
        <taxon>Adinetidae</taxon>
        <taxon>Adineta</taxon>
    </lineage>
</organism>
<dbReference type="PANTHER" id="PTHR37848:SF1">
    <property type="entry name" value="SUN DOMAIN-CONTAINING PROTEIN"/>
    <property type="match status" value="1"/>
</dbReference>
<keyword evidence="2" id="KW-0812">Transmembrane</keyword>
<feature type="region of interest" description="Disordered" evidence="1">
    <location>
        <begin position="29"/>
        <end position="51"/>
    </location>
</feature>
<feature type="compositionally biased region" description="Polar residues" evidence="1">
    <location>
        <begin position="30"/>
        <end position="41"/>
    </location>
</feature>
<evidence type="ECO:0000256" key="2">
    <source>
        <dbReference type="SAM" id="Phobius"/>
    </source>
</evidence>
<evidence type="ECO:0000256" key="1">
    <source>
        <dbReference type="SAM" id="MobiDB-lite"/>
    </source>
</evidence>
<reference evidence="3" key="1">
    <citation type="submission" date="2021-02" db="EMBL/GenBank/DDBJ databases">
        <authorList>
            <person name="Nowell W R."/>
        </authorList>
    </citation>
    <scope>NUCLEOTIDE SEQUENCE</scope>
</reference>
<comment type="caution">
    <text evidence="3">The sequence shown here is derived from an EMBL/GenBank/DDBJ whole genome shotgun (WGS) entry which is preliminary data.</text>
</comment>
<dbReference type="PANTHER" id="PTHR37848">
    <property type="entry name" value="EXPRESSED PROTEIN"/>
    <property type="match status" value="1"/>
</dbReference>
<keyword evidence="2" id="KW-1133">Transmembrane helix</keyword>
<sequence>MAQNTVAPVDFSGGKYPVTAAQGWSAPLDSASQSHVNVSTSNDDKNLPNYNEVPPPSAPDISDFPPNYFDISIVPNNGVLHYNEVPAYTEPSKAEVERKSEGVLSFDPLIEKNPDQLWLYFMTYLNEKPALGIVIHGYHTEHYTTYETRRSADGHTHTHPVHHTRNVTDFNFTIDATQYISQQWWRVAVIPSKKAMKAGEFVSLRDAVEQYTRSEKNIKEITCQKQLVGWNYQELQDKIKALIYSTGYRSHINVTFSVNNNKIAARSSSKMSRFSSSLVVRILCVVSCLFLIFGPIYLCLRSAGSTRDRIVADYSMVAPVDTFLHFNSAVIANAAMSRSREFYPSYLA</sequence>
<evidence type="ECO:0000313" key="3">
    <source>
        <dbReference type="EMBL" id="CAF1290436.1"/>
    </source>
</evidence>
<evidence type="ECO:0000313" key="4">
    <source>
        <dbReference type="Proteomes" id="UP000663860"/>
    </source>
</evidence>
<dbReference type="Proteomes" id="UP000663860">
    <property type="component" value="Unassembled WGS sequence"/>
</dbReference>
<accession>A0A815D913</accession>
<name>A0A815D913_9BILA</name>
<feature type="transmembrane region" description="Helical" evidence="2">
    <location>
        <begin position="278"/>
        <end position="300"/>
    </location>
</feature>
<protein>
    <submittedName>
        <fullName evidence="3">Uncharacterized protein</fullName>
    </submittedName>
</protein>
<proteinExistence type="predicted"/>